<evidence type="ECO:0000313" key="4">
    <source>
        <dbReference type="Proteomes" id="UP000002051"/>
    </source>
</evidence>
<dbReference type="EnsemblPlants" id="AES97133">
    <property type="protein sequence ID" value="AES97133"/>
    <property type="gene ID" value="MTR_5g045880"/>
</dbReference>
<sequence>MIRSKEMGATTQVVDVSNLVAETDIGTLSMQIVQVGDSLTHDFQMTEEHNKDQHFPDMRITGPCDLEHDFGYDRRQLALVAPPIHAAVQRDMDFLRQSWDSMVENDADQQFQMVVSKKKKNNQKRQAEASKGSYPRRLMVTTSKGFQLKLKFLFLSFFDPEGFGLCPPSFLYFIFFLFIYLLGVAVGDPSASSFA</sequence>
<keyword evidence="1" id="KW-0472">Membrane</keyword>
<feature type="transmembrane region" description="Helical" evidence="1">
    <location>
        <begin position="170"/>
        <end position="187"/>
    </location>
</feature>
<evidence type="ECO:0000313" key="2">
    <source>
        <dbReference type="EMBL" id="AES97133.2"/>
    </source>
</evidence>
<reference evidence="2 4" key="2">
    <citation type="journal article" date="2014" name="BMC Genomics">
        <title>An improved genome release (version Mt4.0) for the model legume Medicago truncatula.</title>
        <authorList>
            <person name="Tang H."/>
            <person name="Krishnakumar V."/>
            <person name="Bidwell S."/>
            <person name="Rosen B."/>
            <person name="Chan A."/>
            <person name="Zhou S."/>
            <person name="Gentzbittel L."/>
            <person name="Childs K.L."/>
            <person name="Yandell M."/>
            <person name="Gundlach H."/>
            <person name="Mayer K.F."/>
            <person name="Schwartz D.C."/>
            <person name="Town C.D."/>
        </authorList>
    </citation>
    <scope>GENOME REANNOTATION</scope>
    <source>
        <strain evidence="3 4">cv. Jemalong A17</strain>
    </source>
</reference>
<dbReference type="EMBL" id="CM001221">
    <property type="protein sequence ID" value="AES97133.2"/>
    <property type="molecule type" value="Genomic_DNA"/>
</dbReference>
<organism evidence="2 4">
    <name type="scientific">Medicago truncatula</name>
    <name type="common">Barrel medic</name>
    <name type="synonym">Medicago tribuloides</name>
    <dbReference type="NCBI Taxonomy" id="3880"/>
    <lineage>
        <taxon>Eukaryota</taxon>
        <taxon>Viridiplantae</taxon>
        <taxon>Streptophyta</taxon>
        <taxon>Embryophyta</taxon>
        <taxon>Tracheophyta</taxon>
        <taxon>Spermatophyta</taxon>
        <taxon>Magnoliopsida</taxon>
        <taxon>eudicotyledons</taxon>
        <taxon>Gunneridae</taxon>
        <taxon>Pentapetalae</taxon>
        <taxon>rosids</taxon>
        <taxon>fabids</taxon>
        <taxon>Fabales</taxon>
        <taxon>Fabaceae</taxon>
        <taxon>Papilionoideae</taxon>
        <taxon>50 kb inversion clade</taxon>
        <taxon>NPAAA clade</taxon>
        <taxon>Hologalegina</taxon>
        <taxon>IRL clade</taxon>
        <taxon>Trifolieae</taxon>
        <taxon>Medicago</taxon>
    </lineage>
</organism>
<proteinExistence type="predicted"/>
<evidence type="ECO:0000256" key="1">
    <source>
        <dbReference type="SAM" id="Phobius"/>
    </source>
</evidence>
<keyword evidence="1 2" id="KW-0812">Transmembrane</keyword>
<accession>G7JZ54</accession>
<dbReference type="PaxDb" id="3880-AES97133"/>
<name>G7JZ54_MEDTR</name>
<reference evidence="3" key="3">
    <citation type="submission" date="2015-04" db="UniProtKB">
        <authorList>
            <consortium name="EnsemblPlants"/>
        </authorList>
    </citation>
    <scope>IDENTIFICATION</scope>
    <source>
        <strain evidence="3">cv. Jemalong A17</strain>
    </source>
</reference>
<dbReference type="HOGENOM" id="CLU_1398242_0_0_1"/>
<gene>
    <name evidence="2" type="ordered locus">MTR_5g045880</name>
</gene>
<accession>A0A0C3XJE7</accession>
<keyword evidence="4" id="KW-1185">Reference proteome</keyword>
<dbReference type="Proteomes" id="UP000002051">
    <property type="component" value="Chromosome 5"/>
</dbReference>
<keyword evidence="1" id="KW-1133">Transmembrane helix</keyword>
<reference evidence="2 4" key="1">
    <citation type="journal article" date="2011" name="Nature">
        <title>The Medicago genome provides insight into the evolution of rhizobial symbioses.</title>
        <authorList>
            <person name="Young N.D."/>
            <person name="Debelle F."/>
            <person name="Oldroyd G.E."/>
            <person name="Geurts R."/>
            <person name="Cannon S.B."/>
            <person name="Udvardi M.K."/>
            <person name="Benedito V.A."/>
            <person name="Mayer K.F."/>
            <person name="Gouzy J."/>
            <person name="Schoof H."/>
            <person name="Van de Peer Y."/>
            <person name="Proost S."/>
            <person name="Cook D.R."/>
            <person name="Meyers B.C."/>
            <person name="Spannagl M."/>
            <person name="Cheung F."/>
            <person name="De Mita S."/>
            <person name="Krishnakumar V."/>
            <person name="Gundlach H."/>
            <person name="Zhou S."/>
            <person name="Mudge J."/>
            <person name="Bharti A.K."/>
            <person name="Murray J.D."/>
            <person name="Naoumkina M.A."/>
            <person name="Rosen B."/>
            <person name="Silverstein K.A."/>
            <person name="Tang H."/>
            <person name="Rombauts S."/>
            <person name="Zhao P.X."/>
            <person name="Zhou P."/>
            <person name="Barbe V."/>
            <person name="Bardou P."/>
            <person name="Bechner M."/>
            <person name="Bellec A."/>
            <person name="Berger A."/>
            <person name="Berges H."/>
            <person name="Bidwell S."/>
            <person name="Bisseling T."/>
            <person name="Choisne N."/>
            <person name="Couloux A."/>
            <person name="Denny R."/>
            <person name="Deshpande S."/>
            <person name="Dai X."/>
            <person name="Doyle J.J."/>
            <person name="Dudez A.M."/>
            <person name="Farmer A.D."/>
            <person name="Fouteau S."/>
            <person name="Franken C."/>
            <person name="Gibelin C."/>
            <person name="Gish J."/>
            <person name="Goldstein S."/>
            <person name="Gonzalez A.J."/>
            <person name="Green P.J."/>
            <person name="Hallab A."/>
            <person name="Hartog M."/>
            <person name="Hua A."/>
            <person name="Humphray S.J."/>
            <person name="Jeong D.H."/>
            <person name="Jing Y."/>
            <person name="Jocker A."/>
            <person name="Kenton S.M."/>
            <person name="Kim D.J."/>
            <person name="Klee K."/>
            <person name="Lai H."/>
            <person name="Lang C."/>
            <person name="Lin S."/>
            <person name="Macmil S.L."/>
            <person name="Magdelenat G."/>
            <person name="Matthews L."/>
            <person name="McCorrison J."/>
            <person name="Monaghan E.L."/>
            <person name="Mun J.H."/>
            <person name="Najar F.Z."/>
            <person name="Nicholson C."/>
            <person name="Noirot C."/>
            <person name="O'Bleness M."/>
            <person name="Paule C.R."/>
            <person name="Poulain J."/>
            <person name="Prion F."/>
            <person name="Qin B."/>
            <person name="Qu C."/>
            <person name="Retzel E.F."/>
            <person name="Riddle C."/>
            <person name="Sallet E."/>
            <person name="Samain S."/>
            <person name="Samson N."/>
            <person name="Sanders I."/>
            <person name="Saurat O."/>
            <person name="Scarpelli C."/>
            <person name="Schiex T."/>
            <person name="Segurens B."/>
            <person name="Severin A.J."/>
            <person name="Sherrier D.J."/>
            <person name="Shi R."/>
            <person name="Sims S."/>
            <person name="Singer S.R."/>
            <person name="Sinharoy S."/>
            <person name="Sterck L."/>
            <person name="Viollet A."/>
            <person name="Wang B.B."/>
            <person name="Wang K."/>
            <person name="Wang M."/>
            <person name="Wang X."/>
            <person name="Warfsmann J."/>
            <person name="Weissenbach J."/>
            <person name="White D.D."/>
            <person name="White J.D."/>
            <person name="Wiley G.B."/>
            <person name="Wincker P."/>
            <person name="Xing Y."/>
            <person name="Yang L."/>
            <person name="Yao Z."/>
            <person name="Ying F."/>
            <person name="Zhai J."/>
            <person name="Zhou L."/>
            <person name="Zuber A."/>
            <person name="Denarie J."/>
            <person name="Dixon R.A."/>
            <person name="May G.D."/>
            <person name="Schwartz D.C."/>
            <person name="Rogers J."/>
            <person name="Quetier F."/>
            <person name="Town C.D."/>
            <person name="Roe B.A."/>
        </authorList>
    </citation>
    <scope>NUCLEOTIDE SEQUENCE [LARGE SCALE GENOMIC DNA]</scope>
    <source>
        <strain evidence="2">A17</strain>
        <strain evidence="3 4">cv. Jemalong A17</strain>
    </source>
</reference>
<protein>
    <submittedName>
        <fullName evidence="2">Transmembrane protein, putative</fullName>
    </submittedName>
</protein>
<evidence type="ECO:0000313" key="3">
    <source>
        <dbReference type="EnsemblPlants" id="AES97133"/>
    </source>
</evidence>
<dbReference type="AlphaFoldDB" id="G7JZ54"/>